<proteinExistence type="predicted"/>
<dbReference type="Proteomes" id="UP000294933">
    <property type="component" value="Unassembled WGS sequence"/>
</dbReference>
<feature type="chain" id="PRO_5021465842" evidence="1">
    <location>
        <begin position="20"/>
        <end position="260"/>
    </location>
</feature>
<sequence length="260" mass="27981">MRFQFALTTLVVVASAAIASPSFKRDGTLVLADISVIEAAINDWGDAWAAYPTTGGTSTQDNVCHANTSINIVEKEQAFGTAIIKATTDATASPPFSEFQSAAIVAATERLKDPLAATFGAITSKIKRLILSIHGANRDPWALSNATHDFGVASLQKISADQQGNEMAVFTEIFNEFDNFIASLDADKSITVFAVSGHGEMNTLNMIDQATKEVWSSAVHQVTLHGGDYGTSRLDGMTQSRIVLRNTVWVKVEFSRAYTE</sequence>
<feature type="signal peptide" evidence="1">
    <location>
        <begin position="1"/>
        <end position="19"/>
    </location>
</feature>
<dbReference type="Pfam" id="PF12296">
    <property type="entry name" value="HsbA"/>
    <property type="match status" value="1"/>
</dbReference>
<dbReference type="EMBL" id="ML170247">
    <property type="protein sequence ID" value="TDL16275.1"/>
    <property type="molecule type" value="Genomic_DNA"/>
</dbReference>
<name>A0A4Y7PM15_9AGAM</name>
<dbReference type="AlphaFoldDB" id="A0A4Y7PM15"/>
<gene>
    <name evidence="2" type="ORF">BD410DRAFT_808252</name>
</gene>
<evidence type="ECO:0000256" key="1">
    <source>
        <dbReference type="SAM" id="SignalP"/>
    </source>
</evidence>
<dbReference type="InterPro" id="IPR021054">
    <property type="entry name" value="Cell_wall_mannoprotein_1"/>
</dbReference>
<evidence type="ECO:0000313" key="3">
    <source>
        <dbReference type="Proteomes" id="UP000294933"/>
    </source>
</evidence>
<protein>
    <submittedName>
        <fullName evidence="2">Uncharacterized protein</fullName>
    </submittedName>
</protein>
<organism evidence="2 3">
    <name type="scientific">Rickenella mellea</name>
    <dbReference type="NCBI Taxonomy" id="50990"/>
    <lineage>
        <taxon>Eukaryota</taxon>
        <taxon>Fungi</taxon>
        <taxon>Dikarya</taxon>
        <taxon>Basidiomycota</taxon>
        <taxon>Agaricomycotina</taxon>
        <taxon>Agaricomycetes</taxon>
        <taxon>Hymenochaetales</taxon>
        <taxon>Rickenellaceae</taxon>
        <taxon>Rickenella</taxon>
    </lineage>
</organism>
<keyword evidence="1" id="KW-0732">Signal</keyword>
<accession>A0A4Y7PM15</accession>
<keyword evidence="3" id="KW-1185">Reference proteome</keyword>
<reference evidence="2 3" key="1">
    <citation type="submission" date="2018-06" db="EMBL/GenBank/DDBJ databases">
        <title>A transcriptomic atlas of mushroom development highlights an independent origin of complex multicellularity.</title>
        <authorList>
            <consortium name="DOE Joint Genome Institute"/>
            <person name="Krizsan K."/>
            <person name="Almasi E."/>
            <person name="Merenyi Z."/>
            <person name="Sahu N."/>
            <person name="Viragh M."/>
            <person name="Koszo T."/>
            <person name="Mondo S."/>
            <person name="Kiss B."/>
            <person name="Balint B."/>
            <person name="Kues U."/>
            <person name="Barry K."/>
            <person name="Hegedus J.C."/>
            <person name="Henrissat B."/>
            <person name="Johnson J."/>
            <person name="Lipzen A."/>
            <person name="Ohm R."/>
            <person name="Nagy I."/>
            <person name="Pangilinan J."/>
            <person name="Yan J."/>
            <person name="Xiong Y."/>
            <person name="Grigoriev I.V."/>
            <person name="Hibbett D.S."/>
            <person name="Nagy L.G."/>
        </authorList>
    </citation>
    <scope>NUCLEOTIDE SEQUENCE [LARGE SCALE GENOMIC DNA]</scope>
    <source>
        <strain evidence="2 3">SZMC22713</strain>
    </source>
</reference>
<dbReference type="VEuPathDB" id="FungiDB:BD410DRAFT_808252"/>
<evidence type="ECO:0000313" key="2">
    <source>
        <dbReference type="EMBL" id="TDL16275.1"/>
    </source>
</evidence>